<dbReference type="InterPro" id="IPR001173">
    <property type="entry name" value="Glyco_trans_2-like"/>
</dbReference>
<dbReference type="PANTHER" id="PTHR43179">
    <property type="entry name" value="RHAMNOSYLTRANSFERASE WBBL"/>
    <property type="match status" value="1"/>
</dbReference>
<comment type="similarity">
    <text evidence="1">Belongs to the glycosyltransferase 2 family.</text>
</comment>
<dbReference type="RefSeq" id="WP_087938271.1">
    <property type="nucleotide sequence ID" value="NZ_FNAC01000007.1"/>
</dbReference>
<evidence type="ECO:0000256" key="2">
    <source>
        <dbReference type="ARBA" id="ARBA00022676"/>
    </source>
</evidence>
<evidence type="ECO:0000256" key="1">
    <source>
        <dbReference type="ARBA" id="ARBA00006739"/>
    </source>
</evidence>
<evidence type="ECO:0000313" key="5">
    <source>
        <dbReference type="EMBL" id="SDC84282.1"/>
    </source>
</evidence>
<dbReference type="STRING" id="686796.SAMN04488104_100779"/>
<dbReference type="GO" id="GO:0016757">
    <property type="term" value="F:glycosyltransferase activity"/>
    <property type="evidence" value="ECO:0007669"/>
    <property type="project" value="UniProtKB-KW"/>
</dbReference>
<dbReference type="InterPro" id="IPR029044">
    <property type="entry name" value="Nucleotide-diphossugar_trans"/>
</dbReference>
<sequence length="286" mass="32513">MFKISVIIPVFKDWDRLRICLESLKNQEGVLDLFEVIVVNNEAGAKQVDLGDFPYQLKLVDELSPGSYAARNHGVSLAKGKAYLFTDSDCIPNKDWIKQAIDLLENASQSVFAGKIELFSKADNVFVDFDRAFAFPNERYVAKENFGVTANLLVRKEVVEAVGDFNSKMMTGGDSEFCNRAVRAGFQISYAPLMIIKHPSRESWDELATKARRFGGRLPKSPNRLMVFVKLLGKFRIRISDHQDIWNLSDRTFTRRLSFSLIKQSLRWIEAMESMGVFLGKKPGRL</sequence>
<keyword evidence="2" id="KW-0328">Glycosyltransferase</keyword>
<evidence type="ECO:0000256" key="3">
    <source>
        <dbReference type="ARBA" id="ARBA00022679"/>
    </source>
</evidence>
<dbReference type="OrthoDB" id="9801954at2"/>
<dbReference type="EMBL" id="FNAC01000007">
    <property type="protein sequence ID" value="SDC84282.1"/>
    <property type="molecule type" value="Genomic_DNA"/>
</dbReference>
<keyword evidence="3 5" id="KW-0808">Transferase</keyword>
<gene>
    <name evidence="5" type="ORF">SAMN04488104_100779</name>
</gene>
<feature type="domain" description="Glycosyltransferase 2-like" evidence="4">
    <location>
        <begin position="5"/>
        <end position="131"/>
    </location>
</feature>
<reference evidence="6" key="1">
    <citation type="submission" date="2016-10" db="EMBL/GenBank/DDBJ databases">
        <authorList>
            <person name="Varghese N."/>
            <person name="Submissions S."/>
        </authorList>
    </citation>
    <scope>NUCLEOTIDE SEQUENCE [LARGE SCALE GENOMIC DNA]</scope>
    <source>
        <strain evidence="6">DSM 23095</strain>
    </source>
</reference>
<dbReference type="Proteomes" id="UP000199060">
    <property type="component" value="Unassembled WGS sequence"/>
</dbReference>
<evidence type="ECO:0000259" key="4">
    <source>
        <dbReference type="Pfam" id="PF00535"/>
    </source>
</evidence>
<dbReference type="AlphaFoldDB" id="A0A1G6PVQ1"/>
<organism evidence="5 6">
    <name type="scientific">Algoriphagus faecimaris</name>
    <dbReference type="NCBI Taxonomy" id="686796"/>
    <lineage>
        <taxon>Bacteria</taxon>
        <taxon>Pseudomonadati</taxon>
        <taxon>Bacteroidota</taxon>
        <taxon>Cytophagia</taxon>
        <taxon>Cytophagales</taxon>
        <taxon>Cyclobacteriaceae</taxon>
        <taxon>Algoriphagus</taxon>
    </lineage>
</organism>
<protein>
    <submittedName>
        <fullName evidence="5">Glycosyltransferase, GT2 family</fullName>
    </submittedName>
</protein>
<dbReference type="PANTHER" id="PTHR43179:SF12">
    <property type="entry name" value="GALACTOFURANOSYLTRANSFERASE GLFT2"/>
    <property type="match status" value="1"/>
</dbReference>
<dbReference type="Pfam" id="PF00535">
    <property type="entry name" value="Glycos_transf_2"/>
    <property type="match status" value="1"/>
</dbReference>
<name>A0A1G6PVQ1_9BACT</name>
<evidence type="ECO:0000313" key="6">
    <source>
        <dbReference type="Proteomes" id="UP000199060"/>
    </source>
</evidence>
<dbReference type="Gene3D" id="3.90.550.10">
    <property type="entry name" value="Spore Coat Polysaccharide Biosynthesis Protein SpsA, Chain A"/>
    <property type="match status" value="1"/>
</dbReference>
<dbReference type="SUPFAM" id="SSF53448">
    <property type="entry name" value="Nucleotide-diphospho-sugar transferases"/>
    <property type="match status" value="1"/>
</dbReference>
<proteinExistence type="inferred from homology"/>
<accession>A0A1G6PVQ1</accession>
<keyword evidence="6" id="KW-1185">Reference proteome</keyword>